<feature type="chain" id="PRO_5042315905" description="Post-GPI attachment to proteins factor 3" evidence="7">
    <location>
        <begin position="32"/>
        <end position="356"/>
    </location>
</feature>
<evidence type="ECO:0000256" key="2">
    <source>
        <dbReference type="ARBA" id="ARBA00022502"/>
    </source>
</evidence>
<evidence type="ECO:0000256" key="3">
    <source>
        <dbReference type="ARBA" id="ARBA00022692"/>
    </source>
</evidence>
<dbReference type="GO" id="GO:0005789">
    <property type="term" value="C:endoplasmic reticulum membrane"/>
    <property type="evidence" value="ECO:0007669"/>
    <property type="project" value="UniProtKB-SubCell"/>
</dbReference>
<feature type="transmembrane region" description="Helical" evidence="7">
    <location>
        <begin position="322"/>
        <end position="341"/>
    </location>
</feature>
<keyword evidence="2 7" id="KW-0337">GPI-anchor biosynthesis</keyword>
<feature type="transmembrane region" description="Helical" evidence="7">
    <location>
        <begin position="149"/>
        <end position="169"/>
    </location>
</feature>
<comment type="function">
    <text evidence="7">Involved in the lipid remodeling steps of GPI-anchor maturation.</text>
</comment>
<comment type="caution">
    <text evidence="8">The sequence shown here is derived from an EMBL/GenBank/DDBJ whole genome shotgun (WGS) entry which is preliminary data.</text>
</comment>
<accession>A0AAJ0FIB0</accession>
<evidence type="ECO:0000256" key="4">
    <source>
        <dbReference type="ARBA" id="ARBA00022729"/>
    </source>
</evidence>
<evidence type="ECO:0000313" key="8">
    <source>
        <dbReference type="EMBL" id="KAK1769436.1"/>
    </source>
</evidence>
<feature type="signal peptide" evidence="7">
    <location>
        <begin position="1"/>
        <end position="31"/>
    </location>
</feature>
<keyword evidence="6 7" id="KW-0472">Membrane</keyword>
<proteinExistence type="inferred from homology"/>
<comment type="caution">
    <text evidence="7">Lacks conserved residue(s) required for the propagation of feature annotation.</text>
</comment>
<dbReference type="Pfam" id="PF04080">
    <property type="entry name" value="Per1"/>
    <property type="match status" value="1"/>
</dbReference>
<comment type="similarity">
    <text evidence="7">Belongs to the PGAP3 family.</text>
</comment>
<gene>
    <name evidence="8" type="ORF">QBC33DRAFT_530726</name>
</gene>
<feature type="transmembrane region" description="Helical" evidence="7">
    <location>
        <begin position="230"/>
        <end position="251"/>
    </location>
</feature>
<dbReference type="InterPro" id="IPR007217">
    <property type="entry name" value="Per1-like"/>
</dbReference>
<keyword evidence="7" id="KW-0256">Endoplasmic reticulum</keyword>
<comment type="subcellular location">
    <subcellularLocation>
        <location evidence="1">Endomembrane system</location>
        <topology evidence="1">Multi-pass membrane protein</topology>
    </subcellularLocation>
    <subcellularLocation>
        <location evidence="7">Endoplasmic reticulum membrane</location>
        <topology evidence="7">Multi-pass membrane protein</topology>
    </subcellularLocation>
</comment>
<dbReference type="PANTHER" id="PTHR13148:SF0">
    <property type="entry name" value="POST-GPI ATTACHMENT TO PROTEINS FACTOR 3"/>
    <property type="match status" value="1"/>
</dbReference>
<keyword evidence="5 7" id="KW-1133">Transmembrane helix</keyword>
<evidence type="ECO:0000256" key="7">
    <source>
        <dbReference type="RuleBase" id="RU365066"/>
    </source>
</evidence>
<keyword evidence="4 7" id="KW-0732">Signal</keyword>
<dbReference type="GeneID" id="85310442"/>
<dbReference type="GO" id="GO:0016788">
    <property type="term" value="F:hydrolase activity, acting on ester bonds"/>
    <property type="evidence" value="ECO:0007669"/>
    <property type="project" value="TreeGrafter"/>
</dbReference>
<dbReference type="Proteomes" id="UP001244011">
    <property type="component" value="Unassembled WGS sequence"/>
</dbReference>
<protein>
    <recommendedName>
        <fullName evidence="7">Post-GPI attachment to proteins factor 3</fullName>
    </recommendedName>
</protein>
<dbReference type="AlphaFoldDB" id="A0AAJ0FIB0"/>
<dbReference type="PANTHER" id="PTHR13148">
    <property type="entry name" value="PER1-RELATED"/>
    <property type="match status" value="1"/>
</dbReference>
<evidence type="ECO:0000256" key="1">
    <source>
        <dbReference type="ARBA" id="ARBA00004127"/>
    </source>
</evidence>
<organism evidence="8 9">
    <name type="scientific">Phialemonium atrogriseum</name>
    <dbReference type="NCBI Taxonomy" id="1093897"/>
    <lineage>
        <taxon>Eukaryota</taxon>
        <taxon>Fungi</taxon>
        <taxon>Dikarya</taxon>
        <taxon>Ascomycota</taxon>
        <taxon>Pezizomycotina</taxon>
        <taxon>Sordariomycetes</taxon>
        <taxon>Sordariomycetidae</taxon>
        <taxon>Cephalothecales</taxon>
        <taxon>Cephalothecaceae</taxon>
        <taxon>Phialemonium</taxon>
    </lineage>
</organism>
<dbReference type="RefSeq" id="XP_060285649.1">
    <property type="nucleotide sequence ID" value="XM_060427255.1"/>
</dbReference>
<dbReference type="GO" id="GO:0006506">
    <property type="term" value="P:GPI anchor biosynthetic process"/>
    <property type="evidence" value="ECO:0007669"/>
    <property type="project" value="UniProtKB-KW"/>
</dbReference>
<sequence length="356" mass="40112">MLARYGGSRGHLVSLVTLALLLLLFSGQVQASIGDRLPEFRKCVQICEQENCGPDGEHTTPIPLLHRLLLWTCPAECDYTCQHIITERRLAADPPEPVVQFHGKWPFHRFLGMQEPFSVLCSVGNLWAHYHGLHKRVLTTMPASYPLRPYYVALARIGMASWFFSSVFHTRDFPLTEKLDYLGAGASVMYGLYYTVVRVFRLHDRHAAGRPRHPTSSSSSSSSSSTASRLALPAWTALCLALYAAHAGYLLLVRWDYGYNMAANVACGVAQHALWARFSWRRYRDTRHAWATWPAAVVAWVVAAMSLELLDFPPLWGIFDAHGLWHLGTIAPAVLWYNFLVKDAQEDMANSERLKA</sequence>
<evidence type="ECO:0000256" key="5">
    <source>
        <dbReference type="ARBA" id="ARBA00022989"/>
    </source>
</evidence>
<feature type="transmembrane region" description="Helical" evidence="7">
    <location>
        <begin position="181"/>
        <end position="200"/>
    </location>
</feature>
<name>A0AAJ0FIB0_9PEZI</name>
<evidence type="ECO:0000256" key="6">
    <source>
        <dbReference type="ARBA" id="ARBA00023136"/>
    </source>
</evidence>
<keyword evidence="9" id="KW-1185">Reference proteome</keyword>
<evidence type="ECO:0000313" key="9">
    <source>
        <dbReference type="Proteomes" id="UP001244011"/>
    </source>
</evidence>
<keyword evidence="3 7" id="KW-0812">Transmembrane</keyword>
<dbReference type="EMBL" id="MU839002">
    <property type="protein sequence ID" value="KAK1769436.1"/>
    <property type="molecule type" value="Genomic_DNA"/>
</dbReference>
<feature type="transmembrane region" description="Helical" evidence="7">
    <location>
        <begin position="290"/>
        <end position="310"/>
    </location>
</feature>
<reference evidence="8" key="1">
    <citation type="submission" date="2023-06" db="EMBL/GenBank/DDBJ databases">
        <title>Genome-scale phylogeny and comparative genomics of the fungal order Sordariales.</title>
        <authorList>
            <consortium name="Lawrence Berkeley National Laboratory"/>
            <person name="Hensen N."/>
            <person name="Bonometti L."/>
            <person name="Westerberg I."/>
            <person name="Brannstrom I.O."/>
            <person name="Guillou S."/>
            <person name="Cros-Aarteil S."/>
            <person name="Calhoun S."/>
            <person name="Haridas S."/>
            <person name="Kuo A."/>
            <person name="Mondo S."/>
            <person name="Pangilinan J."/>
            <person name="Riley R."/>
            <person name="Labutti K."/>
            <person name="Andreopoulos B."/>
            <person name="Lipzen A."/>
            <person name="Chen C."/>
            <person name="Yanf M."/>
            <person name="Daum C."/>
            <person name="Ng V."/>
            <person name="Clum A."/>
            <person name="Steindorff A."/>
            <person name="Ohm R."/>
            <person name="Martin F."/>
            <person name="Silar P."/>
            <person name="Natvig D."/>
            <person name="Lalanne C."/>
            <person name="Gautier V."/>
            <person name="Ament-Velasquez S.L."/>
            <person name="Kruys A."/>
            <person name="Hutchinson M.I."/>
            <person name="Powell A.J."/>
            <person name="Barry K."/>
            <person name="Miller A.N."/>
            <person name="Grigoriev I.V."/>
            <person name="Debuchy R."/>
            <person name="Gladieux P."/>
            <person name="Thoren M.H."/>
            <person name="Johannesson H."/>
        </authorList>
    </citation>
    <scope>NUCLEOTIDE SEQUENCE</scope>
    <source>
        <strain evidence="8">8032-3</strain>
    </source>
</reference>